<reference evidence="13" key="1">
    <citation type="submission" date="2016-11" db="EMBL/GenBank/DDBJ databases">
        <authorList>
            <person name="Varghese N."/>
            <person name="Submissions S."/>
        </authorList>
    </citation>
    <scope>NUCLEOTIDE SEQUENCE [LARGE SCALE GENOMIC DNA]</scope>
    <source>
        <strain evidence="13">DSM 15292</strain>
    </source>
</reference>
<feature type="transmembrane region" description="Helical" evidence="8">
    <location>
        <begin position="229"/>
        <end position="250"/>
    </location>
</feature>
<dbReference type="Gene3D" id="2.30.30.60">
    <property type="match status" value="1"/>
</dbReference>
<evidence type="ECO:0000256" key="6">
    <source>
        <dbReference type="ARBA" id="ARBA00023136"/>
    </source>
</evidence>
<name>A0A1N6H5F2_9BACT</name>
<keyword evidence="5 8" id="KW-1133">Transmembrane helix</keyword>
<evidence type="ECO:0000256" key="5">
    <source>
        <dbReference type="ARBA" id="ARBA00022989"/>
    </source>
</evidence>
<evidence type="ECO:0000256" key="1">
    <source>
        <dbReference type="ARBA" id="ARBA00004651"/>
    </source>
</evidence>
<dbReference type="EMBL" id="FSRC01000003">
    <property type="protein sequence ID" value="SIO15041.1"/>
    <property type="molecule type" value="Genomic_DNA"/>
</dbReference>
<dbReference type="InterPro" id="IPR010920">
    <property type="entry name" value="LSM_dom_sf"/>
</dbReference>
<feature type="transmembrane region" description="Helical" evidence="8">
    <location>
        <begin position="15"/>
        <end position="38"/>
    </location>
</feature>
<dbReference type="PANTHER" id="PTHR30221">
    <property type="entry name" value="SMALL-CONDUCTANCE MECHANOSENSITIVE CHANNEL"/>
    <property type="match status" value="1"/>
</dbReference>
<evidence type="ECO:0000259" key="11">
    <source>
        <dbReference type="Pfam" id="PF21088"/>
    </source>
</evidence>
<dbReference type="InterPro" id="IPR023408">
    <property type="entry name" value="MscS_beta-dom_sf"/>
</dbReference>
<dbReference type="InterPro" id="IPR006685">
    <property type="entry name" value="MscS_channel_2nd"/>
</dbReference>
<dbReference type="Pfam" id="PF21088">
    <property type="entry name" value="MS_channel_1st"/>
    <property type="match status" value="1"/>
</dbReference>
<dbReference type="GO" id="GO:0008381">
    <property type="term" value="F:mechanosensitive monoatomic ion channel activity"/>
    <property type="evidence" value="ECO:0007669"/>
    <property type="project" value="InterPro"/>
</dbReference>
<protein>
    <submittedName>
        <fullName evidence="12">Mechanosensitive ion channel</fullName>
    </submittedName>
</protein>
<feature type="compositionally biased region" description="Pro residues" evidence="7">
    <location>
        <begin position="552"/>
        <end position="565"/>
    </location>
</feature>
<dbReference type="Pfam" id="PF00924">
    <property type="entry name" value="MS_channel_2nd"/>
    <property type="match status" value="1"/>
</dbReference>
<accession>A0A1N6H5F2</accession>
<evidence type="ECO:0000256" key="4">
    <source>
        <dbReference type="ARBA" id="ARBA00022692"/>
    </source>
</evidence>
<evidence type="ECO:0000259" key="9">
    <source>
        <dbReference type="Pfam" id="PF00924"/>
    </source>
</evidence>
<comment type="similarity">
    <text evidence="2">Belongs to the MscS (TC 1.A.23) family.</text>
</comment>
<dbReference type="SUPFAM" id="SSF50182">
    <property type="entry name" value="Sm-like ribonucleoproteins"/>
    <property type="match status" value="1"/>
</dbReference>
<dbReference type="InterPro" id="IPR045275">
    <property type="entry name" value="MscS_archaea/bacteria_type"/>
</dbReference>
<feature type="transmembrane region" description="Helical" evidence="8">
    <location>
        <begin position="278"/>
        <end position="303"/>
    </location>
</feature>
<gene>
    <name evidence="12" type="ORF">SAMN05444394_3574</name>
</gene>
<dbReference type="SUPFAM" id="SSF82689">
    <property type="entry name" value="Mechanosensitive channel protein MscS (YggB), C-terminal domain"/>
    <property type="match status" value="1"/>
</dbReference>
<dbReference type="InterPro" id="IPR049278">
    <property type="entry name" value="MS_channel_C"/>
</dbReference>
<evidence type="ECO:0000313" key="13">
    <source>
        <dbReference type="Proteomes" id="UP000185221"/>
    </source>
</evidence>
<organism evidence="12 13">
    <name type="scientific">Algoriphagus halophilus</name>
    <dbReference type="NCBI Taxonomy" id="226505"/>
    <lineage>
        <taxon>Bacteria</taxon>
        <taxon>Pseudomonadati</taxon>
        <taxon>Bacteroidota</taxon>
        <taxon>Cytophagia</taxon>
        <taxon>Cytophagales</taxon>
        <taxon>Cyclobacteriaceae</taxon>
        <taxon>Algoriphagus</taxon>
    </lineage>
</organism>
<evidence type="ECO:0000256" key="3">
    <source>
        <dbReference type="ARBA" id="ARBA00022475"/>
    </source>
</evidence>
<dbReference type="GO" id="GO:0005886">
    <property type="term" value="C:plasma membrane"/>
    <property type="evidence" value="ECO:0007669"/>
    <property type="project" value="UniProtKB-SubCell"/>
</dbReference>
<feature type="compositionally biased region" description="Acidic residues" evidence="7">
    <location>
        <begin position="577"/>
        <end position="587"/>
    </location>
</feature>
<feature type="domain" description="Mechanosensitive ion channel MscS C-terminal" evidence="10">
    <location>
        <begin position="448"/>
        <end position="528"/>
    </location>
</feature>
<keyword evidence="4 8" id="KW-0812">Transmembrane</keyword>
<feature type="transmembrane region" description="Helical" evidence="8">
    <location>
        <begin position="356"/>
        <end position="383"/>
    </location>
</feature>
<evidence type="ECO:0000313" key="12">
    <source>
        <dbReference type="EMBL" id="SIO15041.1"/>
    </source>
</evidence>
<sequence>MNGIEISKQGYTYNYYLLMILIFKRISILLLLVVNWGLVFAQDQDSTSINYPDSIQKPVLFFNDTLFFIANKIGPFTPSERAQNFSNKLDLLLETEVFDTTLLSTTQDDIAIEIWHGEMILGSVTKEDASYFEKDQSVLAQEYLEAIKESYRRNHEDRSLIQIITRTGMLIGVILVVVLLVYLINKGINKTIDFILSKWHKYFKGIKIKDFELLSAEREESLLKSLMRIVKIILIIILLYLTLPIIFSIFPATKNLAGLLLGYITNPLKSIINSFLQYIPYMFMIIVVVVITYYIGQFVNFISGEIGRGNLSIPGFYPEWAKPTFNLIKIIIYAFAFIVIFPYLPGSDSPAFQGVSVFLGLLISLGSSSAISNIIAGLVIIYMRAFKIGDRVKIGDTTGDVIEKTMLVTRLRTIKNEEVTIPNSAILNGNTINYTVEENSSGLILHSTVTIGYDVPWRKVHELLIGAALKVDTIIKEPKPFVLQTSLNDFYVSYQINAYTIETKKAAKSYSDLHASIQDAFTEAGVEIMSPHYRANREGNDLTIPPKYIPEETPPTEPTTPPAPSNPENMEIKPSDAGEEPEDSTYS</sequence>
<dbReference type="STRING" id="226505.SAMN05444394_3574"/>
<evidence type="ECO:0000259" key="10">
    <source>
        <dbReference type="Pfam" id="PF21082"/>
    </source>
</evidence>
<dbReference type="Proteomes" id="UP000185221">
    <property type="component" value="Unassembled WGS sequence"/>
</dbReference>
<dbReference type="InterPro" id="IPR011066">
    <property type="entry name" value="MscS_channel_C_sf"/>
</dbReference>
<evidence type="ECO:0000256" key="8">
    <source>
        <dbReference type="SAM" id="Phobius"/>
    </source>
</evidence>
<dbReference type="AlphaFoldDB" id="A0A1N6H5F2"/>
<dbReference type="InterPro" id="IPR049142">
    <property type="entry name" value="MS_channel_1st"/>
</dbReference>
<keyword evidence="3" id="KW-1003">Cell membrane</keyword>
<evidence type="ECO:0000256" key="2">
    <source>
        <dbReference type="ARBA" id="ARBA00008017"/>
    </source>
</evidence>
<feature type="region of interest" description="Disordered" evidence="7">
    <location>
        <begin position="536"/>
        <end position="587"/>
    </location>
</feature>
<evidence type="ECO:0000256" key="7">
    <source>
        <dbReference type="SAM" id="MobiDB-lite"/>
    </source>
</evidence>
<proteinExistence type="inferred from homology"/>
<feature type="transmembrane region" description="Helical" evidence="8">
    <location>
        <begin position="324"/>
        <end position="344"/>
    </location>
</feature>
<dbReference type="Gene3D" id="3.30.70.100">
    <property type="match status" value="1"/>
</dbReference>
<feature type="domain" description="Mechanosensitive ion channel transmembrane helices 2/3" evidence="11">
    <location>
        <begin position="326"/>
        <end position="367"/>
    </location>
</feature>
<feature type="domain" description="Mechanosensitive ion channel MscS" evidence="9">
    <location>
        <begin position="370"/>
        <end position="435"/>
    </location>
</feature>
<comment type="subcellular location">
    <subcellularLocation>
        <location evidence="1">Cell membrane</location>
        <topology evidence="1">Multi-pass membrane protein</topology>
    </subcellularLocation>
</comment>
<dbReference type="Gene3D" id="1.10.287.1260">
    <property type="match status" value="1"/>
</dbReference>
<feature type="transmembrane region" description="Helical" evidence="8">
    <location>
        <begin position="163"/>
        <end position="184"/>
    </location>
</feature>
<dbReference type="PANTHER" id="PTHR30221:SF18">
    <property type="entry name" value="SLL0590 PROTEIN"/>
    <property type="match status" value="1"/>
</dbReference>
<dbReference type="Pfam" id="PF21082">
    <property type="entry name" value="MS_channel_3rd"/>
    <property type="match status" value="1"/>
</dbReference>
<keyword evidence="13" id="KW-1185">Reference proteome</keyword>
<keyword evidence="6 8" id="KW-0472">Membrane</keyword>